<evidence type="ECO:0000313" key="3">
    <source>
        <dbReference type="EMBL" id="MFB9135493.1"/>
    </source>
</evidence>
<dbReference type="Pfam" id="PF20434">
    <property type="entry name" value="BD-FAE"/>
    <property type="match status" value="1"/>
</dbReference>
<dbReference type="PANTHER" id="PTHR48081">
    <property type="entry name" value="AB HYDROLASE SUPERFAMILY PROTEIN C4A8.06C"/>
    <property type="match status" value="1"/>
</dbReference>
<dbReference type="Gene3D" id="3.40.50.1820">
    <property type="entry name" value="alpha/beta hydrolase"/>
    <property type="match status" value="1"/>
</dbReference>
<name>A0ABV5HMJ7_9VIBR</name>
<accession>A0ABV5HMJ7</accession>
<dbReference type="RefSeq" id="WP_390192439.1">
    <property type="nucleotide sequence ID" value="NZ_JBHMEP010000002.1"/>
</dbReference>
<reference evidence="3 4" key="1">
    <citation type="submission" date="2024-09" db="EMBL/GenBank/DDBJ databases">
        <authorList>
            <person name="Sun Q."/>
            <person name="Mori K."/>
        </authorList>
    </citation>
    <scope>NUCLEOTIDE SEQUENCE [LARGE SCALE GENOMIC DNA]</scope>
    <source>
        <strain evidence="3 4">CECT 8064</strain>
    </source>
</reference>
<sequence length="311" mass="34926">MTNLTPIALRSLTQFEQPCPVYPLWSTPQPEGNIAPTLTERSPNTQHYHDRIVCGVHNPECMVYHPQVSNGIGVVIFPGGGYQRIAMDNEGCEVATLLASKGYTVFVSTYRMPGEGHEYGAETSLADAQRAIRWVRHHAKQWQLTHVGVMGFSAGGHLAGQLATRYNTEITPPSDDIDHYDPRPDFAALMYPVITMAQDETHKGSFTQLMGAAPSDEQLKTYSIERNVHAEMPSCFLMHASDDDVVNAENSILMWRALIQHRIPVEMHLFEQGGHGFGIRKVADLPARQWPQLFHQWMCQQFDLSDVTDQK</sequence>
<dbReference type="InterPro" id="IPR050300">
    <property type="entry name" value="GDXG_lipolytic_enzyme"/>
</dbReference>
<proteinExistence type="predicted"/>
<evidence type="ECO:0000259" key="2">
    <source>
        <dbReference type="Pfam" id="PF20434"/>
    </source>
</evidence>
<comment type="caution">
    <text evidence="3">The sequence shown here is derived from an EMBL/GenBank/DDBJ whole genome shotgun (WGS) entry which is preliminary data.</text>
</comment>
<organism evidence="3 4">
    <name type="scientific">Vibrio olivae</name>
    <dbReference type="NCBI Taxonomy" id="1243002"/>
    <lineage>
        <taxon>Bacteria</taxon>
        <taxon>Pseudomonadati</taxon>
        <taxon>Pseudomonadota</taxon>
        <taxon>Gammaproteobacteria</taxon>
        <taxon>Vibrionales</taxon>
        <taxon>Vibrionaceae</taxon>
        <taxon>Vibrio</taxon>
    </lineage>
</organism>
<keyword evidence="1 3" id="KW-0378">Hydrolase</keyword>
<dbReference type="InterPro" id="IPR049492">
    <property type="entry name" value="BD-FAE-like_dom"/>
</dbReference>
<protein>
    <submittedName>
        <fullName evidence="3">Alpha/beta hydrolase</fullName>
    </submittedName>
</protein>
<dbReference type="Proteomes" id="UP001589645">
    <property type="component" value="Unassembled WGS sequence"/>
</dbReference>
<dbReference type="EMBL" id="JBHMEP010000002">
    <property type="protein sequence ID" value="MFB9135493.1"/>
    <property type="molecule type" value="Genomic_DNA"/>
</dbReference>
<gene>
    <name evidence="3" type="ORF">ACFFUV_11025</name>
</gene>
<dbReference type="PANTHER" id="PTHR48081:SF6">
    <property type="entry name" value="PEPTIDASE S9 PROLYL OLIGOPEPTIDASE CATALYTIC DOMAIN-CONTAINING PROTEIN"/>
    <property type="match status" value="1"/>
</dbReference>
<dbReference type="InterPro" id="IPR029058">
    <property type="entry name" value="AB_hydrolase_fold"/>
</dbReference>
<feature type="domain" description="BD-FAE-like" evidence="2">
    <location>
        <begin position="74"/>
        <end position="258"/>
    </location>
</feature>
<keyword evidence="4" id="KW-1185">Reference proteome</keyword>
<evidence type="ECO:0000256" key="1">
    <source>
        <dbReference type="ARBA" id="ARBA00022801"/>
    </source>
</evidence>
<dbReference type="SUPFAM" id="SSF53474">
    <property type="entry name" value="alpha/beta-Hydrolases"/>
    <property type="match status" value="1"/>
</dbReference>
<dbReference type="GO" id="GO:0016787">
    <property type="term" value="F:hydrolase activity"/>
    <property type="evidence" value="ECO:0007669"/>
    <property type="project" value="UniProtKB-KW"/>
</dbReference>
<evidence type="ECO:0000313" key="4">
    <source>
        <dbReference type="Proteomes" id="UP001589645"/>
    </source>
</evidence>